<dbReference type="AlphaFoldDB" id="A0A8S1WV50"/>
<keyword evidence="2" id="KW-1185">Reference proteome</keyword>
<sequence>MPSVNIDQISDTYHIQLILQQFLSSIYKNMVVSRPWQSTPLISLLSVFQNDTAELQFRGCHF</sequence>
<organism evidence="1 2">
    <name type="scientific">Paramecium octaurelia</name>
    <dbReference type="NCBI Taxonomy" id="43137"/>
    <lineage>
        <taxon>Eukaryota</taxon>
        <taxon>Sar</taxon>
        <taxon>Alveolata</taxon>
        <taxon>Ciliophora</taxon>
        <taxon>Intramacronucleata</taxon>
        <taxon>Oligohymenophorea</taxon>
        <taxon>Peniculida</taxon>
        <taxon>Parameciidae</taxon>
        <taxon>Paramecium</taxon>
    </lineage>
</organism>
<accession>A0A8S1WV50</accession>
<name>A0A8S1WV50_PAROT</name>
<comment type="caution">
    <text evidence="1">The sequence shown here is derived from an EMBL/GenBank/DDBJ whole genome shotgun (WGS) entry which is preliminary data.</text>
</comment>
<protein>
    <submittedName>
        <fullName evidence="1">Uncharacterized protein</fullName>
    </submittedName>
</protein>
<gene>
    <name evidence="1" type="ORF">POCTA_138.1.T0950168</name>
</gene>
<dbReference type="EMBL" id="CAJJDP010000094">
    <property type="protein sequence ID" value="CAD8189656.1"/>
    <property type="molecule type" value="Genomic_DNA"/>
</dbReference>
<evidence type="ECO:0000313" key="2">
    <source>
        <dbReference type="Proteomes" id="UP000683925"/>
    </source>
</evidence>
<evidence type="ECO:0000313" key="1">
    <source>
        <dbReference type="EMBL" id="CAD8189656.1"/>
    </source>
</evidence>
<proteinExistence type="predicted"/>
<reference evidence="1" key="1">
    <citation type="submission" date="2021-01" db="EMBL/GenBank/DDBJ databases">
        <authorList>
            <consortium name="Genoscope - CEA"/>
            <person name="William W."/>
        </authorList>
    </citation>
    <scope>NUCLEOTIDE SEQUENCE</scope>
</reference>
<dbReference type="Proteomes" id="UP000683925">
    <property type="component" value="Unassembled WGS sequence"/>
</dbReference>